<reference evidence="1" key="1">
    <citation type="submission" date="2023-06" db="EMBL/GenBank/DDBJ databases">
        <authorList>
            <person name="Jiang Y."/>
            <person name="Liu Q."/>
        </authorList>
    </citation>
    <scope>NUCLEOTIDE SEQUENCE</scope>
    <source>
        <strain evidence="1">CGMCC 1.12089</strain>
    </source>
</reference>
<name>A0ABT7NDH7_9BURK</name>
<comment type="caution">
    <text evidence="1">The sequence shown here is derived from an EMBL/GenBank/DDBJ whole genome shotgun (WGS) entry which is preliminary data.</text>
</comment>
<evidence type="ECO:0000313" key="2">
    <source>
        <dbReference type="Proteomes" id="UP001174908"/>
    </source>
</evidence>
<dbReference type="Proteomes" id="UP001174908">
    <property type="component" value="Unassembled WGS sequence"/>
</dbReference>
<organism evidence="1 2">
    <name type="scientific">Variovorax dokdonensis</name>
    <dbReference type="NCBI Taxonomy" id="344883"/>
    <lineage>
        <taxon>Bacteria</taxon>
        <taxon>Pseudomonadati</taxon>
        <taxon>Pseudomonadota</taxon>
        <taxon>Betaproteobacteria</taxon>
        <taxon>Burkholderiales</taxon>
        <taxon>Comamonadaceae</taxon>
        <taxon>Variovorax</taxon>
    </lineage>
</organism>
<dbReference type="EMBL" id="JASZYV010000003">
    <property type="protein sequence ID" value="MDM0045984.1"/>
    <property type="molecule type" value="Genomic_DNA"/>
</dbReference>
<proteinExistence type="predicted"/>
<keyword evidence="2" id="KW-1185">Reference proteome</keyword>
<gene>
    <name evidence="1" type="ORF">QTH91_15960</name>
</gene>
<accession>A0ABT7NDH7</accession>
<sequence>MTVEVVLKGEGPTEYYSVKWEESVGSLILELAKYSQATREALVKDFHAKANKLPNQVEIVSGAALMSRVKIAKEDAKRAQEFLRLKGSSDEAFILIRSSAKYAREVQYELLNPAKEKLIQYRSVLALDKDGAIVQGFRYVTTSDTK</sequence>
<protein>
    <submittedName>
        <fullName evidence="1">Uncharacterized protein</fullName>
    </submittedName>
</protein>
<dbReference type="RefSeq" id="WP_286661086.1">
    <property type="nucleotide sequence ID" value="NZ_JASZYV010000003.1"/>
</dbReference>
<evidence type="ECO:0000313" key="1">
    <source>
        <dbReference type="EMBL" id="MDM0045984.1"/>
    </source>
</evidence>